<comment type="caution">
    <text evidence="12">The sequence shown here is derived from an EMBL/GenBank/DDBJ whole genome shotgun (WGS) entry which is preliminary data.</text>
</comment>
<dbReference type="PROSITE" id="PS51278">
    <property type="entry name" value="GATASE_TYPE_2"/>
    <property type="match status" value="1"/>
</dbReference>
<dbReference type="InterPro" id="IPR006426">
    <property type="entry name" value="Asn_synth_AEB"/>
</dbReference>
<dbReference type="InterPro" id="IPR033738">
    <property type="entry name" value="AsnB_N"/>
</dbReference>
<evidence type="ECO:0000256" key="1">
    <source>
        <dbReference type="ARBA" id="ARBA00005187"/>
    </source>
</evidence>
<feature type="domain" description="Glutamine amidotransferase type-2" evidence="11">
    <location>
        <begin position="2"/>
        <end position="211"/>
    </location>
</feature>
<dbReference type="GO" id="GO:0005829">
    <property type="term" value="C:cytosol"/>
    <property type="evidence" value="ECO:0007669"/>
    <property type="project" value="TreeGrafter"/>
</dbReference>
<evidence type="ECO:0000256" key="6">
    <source>
        <dbReference type="ARBA" id="ARBA00022962"/>
    </source>
</evidence>
<evidence type="ECO:0000313" key="13">
    <source>
        <dbReference type="Proteomes" id="UP000178565"/>
    </source>
</evidence>
<feature type="binding site" evidence="9">
    <location>
        <position position="98"/>
    </location>
    <ligand>
        <name>L-glutamine</name>
        <dbReference type="ChEBI" id="CHEBI:58359"/>
    </ligand>
</feature>
<evidence type="ECO:0000313" key="12">
    <source>
        <dbReference type="EMBL" id="OGE42638.1"/>
    </source>
</evidence>
<keyword evidence="8" id="KW-0028">Amino-acid biosynthesis</keyword>
<dbReference type="PIRSF" id="PIRSF001589">
    <property type="entry name" value="Asn_synthetase_glu-h"/>
    <property type="match status" value="1"/>
</dbReference>
<sequence length="606" mass="68822">MCGIAGIISFDSQIQKDSLGLMLSQIQHRGPDQKGMYIDRHIAMGIRRLSIIDLSTGNQPIENEDGSVTVVFNGEIYNYQDLSEQLKKKGHKFKTKSDTEVLVHLYEEYGSKMSKYLNGMFAFAIWDKVKQSLFLSRDPAGIKPLYFYQIGKTLIFASEIKSLLSNPKVKKDVDPNALKLYSFLGYIPGKLSIFKNIRKLLPGHSLIYSKNGKNITNFFTIESNKFSSAGDIDYILEKAVTSQAVADVPLGVLLSGGIDSSLVAYYLTKGSSKRINSFSIAFAEKSFDESYYARVVSSFLHTKHHEEVFKSEDVINLFPKILQKMDEPFADPSLFPTYKLCQLTKKYVKVALSGDGGDELFGGYPTYQGHLLAGKLKRLLPRNIAGVAIKLINSFGVSFENYPKSETLKRFLQGLHKNDLERHFEWMSLGGSSKLLGMNSNLLRLLGGEISKITTDIPTKFQLLDFYTYLMDDLLVKVDRASMFNSLEVRVPLLDLTVLDYAFKVGNKHVSLLETKKVLRSLAREKLPEEIANRKKKGFGIPLSKWLFDGLSDFCLDFLQNKKLYDFFDQETVLDLWENHQSGRENNAKTIWMLVMFSGWLNKWYK</sequence>
<evidence type="ECO:0000256" key="7">
    <source>
        <dbReference type="ARBA" id="ARBA00048741"/>
    </source>
</evidence>
<protein>
    <recommendedName>
        <fullName evidence="3">asparagine synthase (glutamine-hydrolyzing)</fullName>
        <ecNumber evidence="3">6.3.5.4</ecNumber>
    </recommendedName>
</protein>
<dbReference type="Pfam" id="PF00733">
    <property type="entry name" value="Asn_synthase"/>
    <property type="match status" value="1"/>
</dbReference>
<dbReference type="EMBL" id="MFDM01000023">
    <property type="protein sequence ID" value="OGE42638.1"/>
    <property type="molecule type" value="Genomic_DNA"/>
</dbReference>
<dbReference type="STRING" id="1797785.A3B45_00320"/>
<evidence type="ECO:0000256" key="9">
    <source>
        <dbReference type="PIRSR" id="PIRSR001589-2"/>
    </source>
</evidence>
<comment type="catalytic activity">
    <reaction evidence="7">
        <text>L-aspartate + L-glutamine + ATP + H2O = L-asparagine + L-glutamate + AMP + diphosphate + H(+)</text>
        <dbReference type="Rhea" id="RHEA:12228"/>
        <dbReference type="ChEBI" id="CHEBI:15377"/>
        <dbReference type="ChEBI" id="CHEBI:15378"/>
        <dbReference type="ChEBI" id="CHEBI:29985"/>
        <dbReference type="ChEBI" id="CHEBI:29991"/>
        <dbReference type="ChEBI" id="CHEBI:30616"/>
        <dbReference type="ChEBI" id="CHEBI:33019"/>
        <dbReference type="ChEBI" id="CHEBI:58048"/>
        <dbReference type="ChEBI" id="CHEBI:58359"/>
        <dbReference type="ChEBI" id="CHEBI:456215"/>
        <dbReference type="EC" id="6.3.5.4"/>
    </reaction>
</comment>
<dbReference type="GO" id="GO:0004066">
    <property type="term" value="F:asparagine synthase (glutamine-hydrolyzing) activity"/>
    <property type="evidence" value="ECO:0007669"/>
    <property type="project" value="UniProtKB-EC"/>
</dbReference>
<evidence type="ECO:0000256" key="8">
    <source>
        <dbReference type="PIRSR" id="PIRSR001589-1"/>
    </source>
</evidence>
<keyword evidence="4 9" id="KW-0547">Nucleotide-binding</keyword>
<dbReference type="AlphaFoldDB" id="A0A1F5KNZ5"/>
<dbReference type="InterPro" id="IPR029055">
    <property type="entry name" value="Ntn_hydrolases_N"/>
</dbReference>
<dbReference type="InterPro" id="IPR051786">
    <property type="entry name" value="ASN_synthetase/amidase"/>
</dbReference>
<gene>
    <name evidence="12" type="ORF">A3B45_00320</name>
</gene>
<dbReference type="Gene3D" id="3.40.50.620">
    <property type="entry name" value="HUPs"/>
    <property type="match status" value="2"/>
</dbReference>
<dbReference type="Gene3D" id="3.60.20.10">
    <property type="entry name" value="Glutamine Phosphoribosylpyrophosphate, subunit 1, domain 1"/>
    <property type="match status" value="1"/>
</dbReference>
<dbReference type="Proteomes" id="UP000178565">
    <property type="component" value="Unassembled WGS sequence"/>
</dbReference>
<evidence type="ECO:0000256" key="4">
    <source>
        <dbReference type="ARBA" id="ARBA00022741"/>
    </source>
</evidence>
<evidence type="ECO:0000256" key="5">
    <source>
        <dbReference type="ARBA" id="ARBA00022840"/>
    </source>
</evidence>
<feature type="binding site" evidence="9">
    <location>
        <position position="253"/>
    </location>
    <ligand>
        <name>ATP</name>
        <dbReference type="ChEBI" id="CHEBI:30616"/>
    </ligand>
</feature>
<evidence type="ECO:0000256" key="3">
    <source>
        <dbReference type="ARBA" id="ARBA00012737"/>
    </source>
</evidence>
<comment type="similarity">
    <text evidence="2">Belongs to the asparagine synthetase family.</text>
</comment>
<dbReference type="GO" id="GO:0005524">
    <property type="term" value="F:ATP binding"/>
    <property type="evidence" value="ECO:0007669"/>
    <property type="project" value="UniProtKB-KW"/>
</dbReference>
<dbReference type="SUPFAM" id="SSF56235">
    <property type="entry name" value="N-terminal nucleophile aminohydrolases (Ntn hydrolases)"/>
    <property type="match status" value="1"/>
</dbReference>
<feature type="site" description="Important for beta-aspartyl-AMP intermediate formation" evidence="10">
    <location>
        <position position="355"/>
    </location>
</feature>
<keyword evidence="6 8" id="KW-0315">Glutamine amidotransferase</keyword>
<dbReference type="Pfam" id="PF13537">
    <property type="entry name" value="GATase_7"/>
    <property type="match status" value="1"/>
</dbReference>
<evidence type="ECO:0000256" key="2">
    <source>
        <dbReference type="ARBA" id="ARBA00005752"/>
    </source>
</evidence>
<dbReference type="PANTHER" id="PTHR43284">
    <property type="entry name" value="ASPARAGINE SYNTHETASE (GLUTAMINE-HYDROLYZING)"/>
    <property type="match status" value="1"/>
</dbReference>
<dbReference type="GO" id="GO:0006529">
    <property type="term" value="P:asparagine biosynthetic process"/>
    <property type="evidence" value="ECO:0007669"/>
    <property type="project" value="UniProtKB-KW"/>
</dbReference>
<dbReference type="CDD" id="cd01991">
    <property type="entry name" value="Asn_synthase_B_C"/>
    <property type="match status" value="1"/>
</dbReference>
<dbReference type="SUPFAM" id="SSF52402">
    <property type="entry name" value="Adenine nucleotide alpha hydrolases-like"/>
    <property type="match status" value="1"/>
</dbReference>
<dbReference type="InterPro" id="IPR001962">
    <property type="entry name" value="Asn_synthase"/>
</dbReference>
<dbReference type="EC" id="6.3.5.4" evidence="3"/>
<keyword evidence="8" id="KW-0061">Asparagine biosynthesis</keyword>
<evidence type="ECO:0000259" key="11">
    <source>
        <dbReference type="PROSITE" id="PS51278"/>
    </source>
</evidence>
<dbReference type="NCBIfam" id="TIGR01536">
    <property type="entry name" value="asn_synth_AEB"/>
    <property type="match status" value="1"/>
</dbReference>
<dbReference type="InterPro" id="IPR017932">
    <property type="entry name" value="GATase_2_dom"/>
</dbReference>
<dbReference type="CDD" id="cd00712">
    <property type="entry name" value="AsnB"/>
    <property type="match status" value="1"/>
</dbReference>
<name>A0A1F5KNZ5_9BACT</name>
<dbReference type="PANTHER" id="PTHR43284:SF1">
    <property type="entry name" value="ASPARAGINE SYNTHETASE"/>
    <property type="match status" value="1"/>
</dbReference>
<reference evidence="12 13" key="1">
    <citation type="journal article" date="2016" name="Nat. Commun.">
        <title>Thousands of microbial genomes shed light on interconnected biogeochemical processes in an aquifer system.</title>
        <authorList>
            <person name="Anantharaman K."/>
            <person name="Brown C.T."/>
            <person name="Hug L.A."/>
            <person name="Sharon I."/>
            <person name="Castelle C.J."/>
            <person name="Probst A.J."/>
            <person name="Thomas B.C."/>
            <person name="Singh A."/>
            <person name="Wilkins M.J."/>
            <person name="Karaoz U."/>
            <person name="Brodie E.L."/>
            <person name="Williams K.H."/>
            <person name="Hubbard S.S."/>
            <person name="Banfield J.F."/>
        </authorList>
    </citation>
    <scope>NUCLEOTIDE SEQUENCE [LARGE SCALE GENOMIC DNA]</scope>
</reference>
<organism evidence="12 13">
    <name type="scientific">Candidatus Daviesbacteria bacterium RIFCSPLOWO2_01_FULL_39_12</name>
    <dbReference type="NCBI Taxonomy" id="1797785"/>
    <lineage>
        <taxon>Bacteria</taxon>
        <taxon>Candidatus Daviesiibacteriota</taxon>
    </lineage>
</organism>
<evidence type="ECO:0000256" key="10">
    <source>
        <dbReference type="PIRSR" id="PIRSR001589-3"/>
    </source>
</evidence>
<dbReference type="InterPro" id="IPR014729">
    <property type="entry name" value="Rossmann-like_a/b/a_fold"/>
</dbReference>
<accession>A0A1F5KNZ5</accession>
<proteinExistence type="inferred from homology"/>
<comment type="pathway">
    <text evidence="1">Amino-acid biosynthesis; L-asparagine biosynthesis; L-asparagine from L-aspartate (L-Gln route): step 1/1.</text>
</comment>
<feature type="active site" description="For GATase activity" evidence="8">
    <location>
        <position position="2"/>
    </location>
</feature>
<feature type="binding site" evidence="9">
    <location>
        <begin position="353"/>
        <end position="354"/>
    </location>
    <ligand>
        <name>ATP</name>
        <dbReference type="ChEBI" id="CHEBI:30616"/>
    </ligand>
</feature>
<keyword evidence="5 9" id="KW-0067">ATP-binding</keyword>
<feature type="binding site" evidence="9">
    <location>
        <position position="280"/>
    </location>
    <ligand>
        <name>ATP</name>
        <dbReference type="ChEBI" id="CHEBI:30616"/>
    </ligand>
</feature>